<feature type="domain" description="Exuperantia RNAse H-like" evidence="3">
    <location>
        <begin position="31"/>
        <end position="190"/>
    </location>
</feature>
<feature type="compositionally biased region" description="Basic and acidic residues" evidence="1">
    <location>
        <begin position="405"/>
        <end position="415"/>
    </location>
</feature>
<feature type="compositionally biased region" description="Basic residues" evidence="1">
    <location>
        <begin position="366"/>
        <end position="379"/>
    </location>
</feature>
<organism evidence="4 5">
    <name type="scientific">Henosepilachna vigintioctopunctata</name>
    <dbReference type="NCBI Taxonomy" id="420089"/>
    <lineage>
        <taxon>Eukaryota</taxon>
        <taxon>Metazoa</taxon>
        <taxon>Ecdysozoa</taxon>
        <taxon>Arthropoda</taxon>
        <taxon>Hexapoda</taxon>
        <taxon>Insecta</taxon>
        <taxon>Pterygota</taxon>
        <taxon>Neoptera</taxon>
        <taxon>Endopterygota</taxon>
        <taxon>Coleoptera</taxon>
        <taxon>Polyphaga</taxon>
        <taxon>Cucujiformia</taxon>
        <taxon>Coccinelloidea</taxon>
        <taxon>Coccinellidae</taxon>
        <taxon>Epilachninae</taxon>
        <taxon>Epilachnini</taxon>
        <taxon>Henosepilachna</taxon>
    </lineage>
</organism>
<dbReference type="InterPro" id="IPR036397">
    <property type="entry name" value="RNaseH_sf"/>
</dbReference>
<keyword evidence="5" id="KW-1185">Reference proteome</keyword>
<accession>A0AAW1TYH0</accession>
<dbReference type="AlphaFoldDB" id="A0AAW1TYH0"/>
<dbReference type="GO" id="GO:0042803">
    <property type="term" value="F:protein homodimerization activity"/>
    <property type="evidence" value="ECO:0007669"/>
    <property type="project" value="InterPro"/>
</dbReference>
<comment type="caution">
    <text evidence="4">The sequence shown here is derived from an EMBL/GenBank/DDBJ whole genome shotgun (WGS) entry which is preliminary data.</text>
</comment>
<gene>
    <name evidence="4" type="ORF">WA026_021734</name>
</gene>
<evidence type="ECO:0000259" key="3">
    <source>
        <dbReference type="Pfam" id="PF22123"/>
    </source>
</evidence>
<dbReference type="Pfam" id="PF18609">
    <property type="entry name" value="SAM_Exu"/>
    <property type="match status" value="1"/>
</dbReference>
<proteinExistence type="predicted"/>
<protein>
    <recommendedName>
        <fullName evidence="6">Maternal protein exuperantia</fullName>
    </recommendedName>
</protein>
<dbReference type="InterPro" id="IPR037998">
    <property type="entry name" value="Exu"/>
</dbReference>
<sequence length="415" mass="46801">MVQNEDSVSANDVSIPIIPDKPAKGVPSGNYRLVGWEIDTTGRKLIDEICQIAAYTPNSKFSQYIMPYADINPTFVRKHALRVVNTGRYRMLRDIKTNQFLKSKSEISALTDFLKWLEENRGDASDGIILIYHEIKKVSPGMLLEALRRYNLLERFNNVVKGFANGYQIASAKCGNTTKAFTLRIMAKILLNEDGNDFTSAKDRAAATYQIAVHLAQGERQDLDAKASGDSTGLEPHLIDFICPFTNPISAEEEEIIELKDLLKIQNTFRPVFRDLLGGTRLERKHASYLRRLLAENNINYEKLKEAYDSEAKDGLDKILKTGVTNAGESDLKELLEILDCFFDPEKKPVQPKVRFYPNQNNNRAPRQRRISHKDKNKKNSAPNSPNASSDNPTDTVSDTTSPRSDMEKQETVVA</sequence>
<dbReference type="Proteomes" id="UP001431783">
    <property type="component" value="Unassembled WGS sequence"/>
</dbReference>
<reference evidence="4 5" key="1">
    <citation type="submission" date="2023-03" db="EMBL/GenBank/DDBJ databases">
        <title>Genome insight into feeding habits of ladybird beetles.</title>
        <authorList>
            <person name="Li H.-S."/>
            <person name="Huang Y.-H."/>
            <person name="Pang H."/>
        </authorList>
    </citation>
    <scope>NUCLEOTIDE SEQUENCE [LARGE SCALE GENOMIC DNA]</scope>
    <source>
        <strain evidence="4">SYSU_2023b</strain>
        <tissue evidence="4">Whole body</tissue>
    </source>
</reference>
<evidence type="ECO:0000313" key="4">
    <source>
        <dbReference type="EMBL" id="KAK9873246.1"/>
    </source>
</evidence>
<evidence type="ECO:0000256" key="1">
    <source>
        <dbReference type="SAM" id="MobiDB-lite"/>
    </source>
</evidence>
<dbReference type="PANTHER" id="PTHR12384">
    <property type="entry name" value="MATERNAL PROTEIN EXUPERANTIA"/>
    <property type="match status" value="1"/>
</dbReference>
<evidence type="ECO:0000259" key="2">
    <source>
        <dbReference type="Pfam" id="PF18609"/>
    </source>
</evidence>
<evidence type="ECO:0008006" key="6">
    <source>
        <dbReference type="Google" id="ProtNLM"/>
    </source>
</evidence>
<dbReference type="InterPro" id="IPR054362">
    <property type="entry name" value="Exu_RNase_H-like"/>
</dbReference>
<dbReference type="PANTHER" id="PTHR12384:SF2">
    <property type="entry name" value="MATERNAL PROTEIN EXUPERANTIA"/>
    <property type="match status" value="1"/>
</dbReference>
<dbReference type="GO" id="GO:0003723">
    <property type="term" value="F:RNA binding"/>
    <property type="evidence" value="ECO:0007669"/>
    <property type="project" value="InterPro"/>
</dbReference>
<evidence type="ECO:0000313" key="5">
    <source>
        <dbReference type="Proteomes" id="UP001431783"/>
    </source>
</evidence>
<dbReference type="Gene3D" id="3.30.420.10">
    <property type="entry name" value="Ribonuclease H-like superfamily/Ribonuclease H"/>
    <property type="match status" value="1"/>
</dbReference>
<name>A0AAW1TYH0_9CUCU</name>
<feature type="domain" description="Exuperantia SAM-like" evidence="2">
    <location>
        <begin position="270"/>
        <end position="342"/>
    </location>
</feature>
<feature type="region of interest" description="Disordered" evidence="1">
    <location>
        <begin position="352"/>
        <end position="415"/>
    </location>
</feature>
<feature type="compositionally biased region" description="Low complexity" evidence="1">
    <location>
        <begin position="380"/>
        <end position="393"/>
    </location>
</feature>
<dbReference type="EMBL" id="JARQZJ010000017">
    <property type="protein sequence ID" value="KAK9873246.1"/>
    <property type="molecule type" value="Genomic_DNA"/>
</dbReference>
<dbReference type="Pfam" id="PF22123">
    <property type="entry name" value="Exu_RNase_H_like"/>
    <property type="match status" value="1"/>
</dbReference>
<feature type="compositionally biased region" description="Polar residues" evidence="1">
    <location>
        <begin position="394"/>
        <end position="404"/>
    </location>
</feature>
<dbReference type="GO" id="GO:0045450">
    <property type="term" value="P:bicoid mRNA localization"/>
    <property type="evidence" value="ECO:0007669"/>
    <property type="project" value="InterPro"/>
</dbReference>
<dbReference type="InterPro" id="IPR040941">
    <property type="entry name" value="SAM_Exu"/>
</dbReference>